<dbReference type="PANTHER" id="PTHR31760">
    <property type="entry name" value="S-ADENOSYL-L-METHIONINE-DEPENDENT METHYLTRANSFERASES SUPERFAMILY PROTEIN"/>
    <property type="match status" value="1"/>
</dbReference>
<keyword evidence="4 6" id="KW-0808">Transferase</keyword>
<reference evidence="8" key="1">
    <citation type="submission" date="2012-11" db="EMBL/GenBank/DDBJ databases">
        <authorList>
            <person name="Lucero-Rivera Y.E."/>
            <person name="Tovar-Ramirez D."/>
        </authorList>
    </citation>
    <scope>NUCLEOTIDE SEQUENCE [LARGE SCALE GENOMIC DNA]</scope>
    <source>
        <strain evidence="8">Araruama</strain>
    </source>
</reference>
<feature type="binding site" evidence="6">
    <location>
        <begin position="101"/>
        <end position="103"/>
    </location>
    <ligand>
        <name>S-adenosyl-L-methionine</name>
        <dbReference type="ChEBI" id="CHEBI:59789"/>
    </ligand>
</feature>
<evidence type="ECO:0000256" key="5">
    <source>
        <dbReference type="ARBA" id="ARBA00022691"/>
    </source>
</evidence>
<dbReference type="GO" id="GO:0005829">
    <property type="term" value="C:cytosol"/>
    <property type="evidence" value="ECO:0007669"/>
    <property type="project" value="TreeGrafter"/>
</dbReference>
<comment type="caution">
    <text evidence="7">The sequence shown here is derived from an EMBL/GenBank/DDBJ whole genome shotgun (WGS) entry which is preliminary data.</text>
</comment>
<keyword evidence="3 6" id="KW-0489">Methyltransferase</keyword>
<comment type="function">
    <text evidence="6">Specifically methylates the N7 position of a guanine in 16S rRNA.</text>
</comment>
<feature type="binding site" evidence="6">
    <location>
        <begin position="129"/>
        <end position="130"/>
    </location>
    <ligand>
        <name>S-adenosyl-L-methionine</name>
        <dbReference type="ChEBI" id="CHEBI:59789"/>
    </ligand>
</feature>
<accession>A0A1V1P6N3</accession>
<dbReference type="PANTHER" id="PTHR31760:SF0">
    <property type="entry name" value="S-ADENOSYL-L-METHIONINE-DEPENDENT METHYLTRANSFERASES SUPERFAMILY PROTEIN"/>
    <property type="match status" value="1"/>
</dbReference>
<dbReference type="Proteomes" id="UP000189670">
    <property type="component" value="Unassembled WGS sequence"/>
</dbReference>
<name>A0A1V1P6N3_9BACT</name>
<feature type="binding site" evidence="6">
    <location>
        <position position="83"/>
    </location>
    <ligand>
        <name>S-adenosyl-L-methionine</name>
        <dbReference type="ChEBI" id="CHEBI:59789"/>
    </ligand>
</feature>
<evidence type="ECO:0000256" key="1">
    <source>
        <dbReference type="ARBA" id="ARBA00022490"/>
    </source>
</evidence>
<evidence type="ECO:0000256" key="6">
    <source>
        <dbReference type="HAMAP-Rule" id="MF_00074"/>
    </source>
</evidence>
<dbReference type="SUPFAM" id="SSF53335">
    <property type="entry name" value="S-adenosyl-L-methionine-dependent methyltransferases"/>
    <property type="match status" value="1"/>
</dbReference>
<comment type="subcellular location">
    <subcellularLocation>
        <location evidence="6">Cytoplasm</location>
    </subcellularLocation>
</comment>
<dbReference type="InterPro" id="IPR003682">
    <property type="entry name" value="rRNA_ssu_MeTfrase_G"/>
</dbReference>
<evidence type="ECO:0000256" key="4">
    <source>
        <dbReference type="ARBA" id="ARBA00022679"/>
    </source>
</evidence>
<evidence type="ECO:0000256" key="2">
    <source>
        <dbReference type="ARBA" id="ARBA00022552"/>
    </source>
</evidence>
<gene>
    <name evidence="6" type="primary">rsmG</name>
    <name evidence="7" type="ORF">OMM_03220</name>
</gene>
<organism evidence="7 8">
    <name type="scientific">Candidatus Magnetoglobus multicellularis str. Araruama</name>
    <dbReference type="NCBI Taxonomy" id="890399"/>
    <lineage>
        <taxon>Bacteria</taxon>
        <taxon>Pseudomonadati</taxon>
        <taxon>Thermodesulfobacteriota</taxon>
        <taxon>Desulfobacteria</taxon>
        <taxon>Desulfobacterales</taxon>
        <taxon>Desulfobacteraceae</taxon>
        <taxon>Candidatus Magnetoglobus</taxon>
    </lineage>
</organism>
<dbReference type="HAMAP" id="MF_00074">
    <property type="entry name" value="16SrRNA_methyltr_G"/>
    <property type="match status" value="1"/>
</dbReference>
<dbReference type="CDD" id="cd02440">
    <property type="entry name" value="AdoMet_MTases"/>
    <property type="match status" value="1"/>
</dbReference>
<dbReference type="EMBL" id="ATBP01000419">
    <property type="protein sequence ID" value="ETR70470.1"/>
    <property type="molecule type" value="Genomic_DNA"/>
</dbReference>
<evidence type="ECO:0000313" key="7">
    <source>
        <dbReference type="EMBL" id="ETR70470.1"/>
    </source>
</evidence>
<dbReference type="Gene3D" id="3.40.50.150">
    <property type="entry name" value="Vaccinia Virus protein VP39"/>
    <property type="match status" value="1"/>
</dbReference>
<evidence type="ECO:0000256" key="3">
    <source>
        <dbReference type="ARBA" id="ARBA00022603"/>
    </source>
</evidence>
<dbReference type="PIRSF" id="PIRSF003078">
    <property type="entry name" value="GidB"/>
    <property type="match status" value="1"/>
</dbReference>
<dbReference type="Pfam" id="PF02527">
    <property type="entry name" value="GidB"/>
    <property type="match status" value="1"/>
</dbReference>
<keyword evidence="1 6" id="KW-0963">Cytoplasm</keyword>
<keyword evidence="5 6" id="KW-0949">S-adenosyl-L-methionine</keyword>
<dbReference type="AlphaFoldDB" id="A0A1V1P6N3"/>
<dbReference type="NCBIfam" id="TIGR00138">
    <property type="entry name" value="rsmG_gidB"/>
    <property type="match status" value="1"/>
</dbReference>
<protein>
    <recommendedName>
        <fullName evidence="6">Ribosomal RNA small subunit methyltransferase G</fullName>
        <ecNumber evidence="6">2.1.1.-</ecNumber>
    </recommendedName>
    <alternativeName>
        <fullName evidence="6">16S rRNA 7-methylguanosine methyltransferase</fullName>
        <shortName evidence="6">16S rRNA m7G methyltransferase</shortName>
    </alternativeName>
</protein>
<sequence length="207" mass="23636">MDNQLFHNLVAEQTGIVLNDRQVSQFELYEKTLLQWNKKVNLTRITSPQDIVIKHFLDSLSVIPFIEKIMFDSILDVGSGAGFPGIPLGIVLPQKSLTLLDASRKRVHFLKYTTHLLGANNFQIIQGRLELFKPENLFDIVICRAFAELSKFVMPSSALVKPSGRIIAMKGKSIHNELETFQRKDLIACIESYILPDIDQKRYLVFF</sequence>
<dbReference type="GO" id="GO:0070043">
    <property type="term" value="F:rRNA (guanine-N7-)-methyltransferase activity"/>
    <property type="evidence" value="ECO:0007669"/>
    <property type="project" value="UniProtKB-UniRule"/>
</dbReference>
<keyword evidence="2 6" id="KW-0698">rRNA processing</keyword>
<feature type="binding site" evidence="6">
    <location>
        <position position="78"/>
    </location>
    <ligand>
        <name>S-adenosyl-L-methionine</name>
        <dbReference type="ChEBI" id="CHEBI:59789"/>
    </ligand>
</feature>
<feature type="binding site" evidence="6">
    <location>
        <position position="144"/>
    </location>
    <ligand>
        <name>S-adenosyl-L-methionine</name>
        <dbReference type="ChEBI" id="CHEBI:59789"/>
    </ligand>
</feature>
<proteinExistence type="inferred from homology"/>
<dbReference type="InterPro" id="IPR029063">
    <property type="entry name" value="SAM-dependent_MTases_sf"/>
</dbReference>
<dbReference type="EC" id="2.1.1.-" evidence="6"/>
<evidence type="ECO:0000313" key="8">
    <source>
        <dbReference type="Proteomes" id="UP000189670"/>
    </source>
</evidence>
<comment type="similarity">
    <text evidence="6">Belongs to the methyltransferase superfamily. RNA methyltransferase RsmG family.</text>
</comment>